<evidence type="ECO:0000313" key="1">
    <source>
        <dbReference type="EMBL" id="OTN92976.1"/>
    </source>
</evidence>
<organism evidence="1 2">
    <name type="scientific">Enterococcus faecium</name>
    <name type="common">Streptococcus faecium</name>
    <dbReference type="NCBI Taxonomy" id="1352"/>
    <lineage>
        <taxon>Bacteria</taxon>
        <taxon>Bacillati</taxon>
        <taxon>Bacillota</taxon>
        <taxon>Bacilli</taxon>
        <taxon>Lactobacillales</taxon>
        <taxon>Enterococcaceae</taxon>
        <taxon>Enterococcus</taxon>
    </lineage>
</organism>
<evidence type="ECO:0000313" key="2">
    <source>
        <dbReference type="Proteomes" id="UP000194885"/>
    </source>
</evidence>
<dbReference type="AlphaFoldDB" id="A0A242BBU5"/>
<gene>
    <name evidence="1" type="ORF">A5810_002435</name>
</gene>
<sequence length="173" mass="19937">MKKIIFRGLIVVIALSIGGKILMDKREKDNEELRTIQTDLADYLYNHYEIFRENPEQSEELDKAYNGGKGDLSTQEYLDKSLEIREYSKIKKIEFTGFSVTPMKSLEVHFEINDLLSHTATLGVKSAETGQWIYRIDSGIEKQGQDHYLSRKDQETNMSIPMNIVTFYDGGID</sequence>
<protein>
    <submittedName>
        <fullName evidence="1">Uncharacterized protein</fullName>
    </submittedName>
</protein>
<comment type="caution">
    <text evidence="1">The sequence shown here is derived from an EMBL/GenBank/DDBJ whole genome shotgun (WGS) entry which is preliminary data.</text>
</comment>
<accession>A0A242BBU5</accession>
<reference evidence="1 2" key="1">
    <citation type="submission" date="2017-05" db="EMBL/GenBank/DDBJ databases">
        <title>The Genome Sequence of Enterococcus faecium 7H8_DIV0219.</title>
        <authorList>
            <consortium name="The Broad Institute Genomics Platform"/>
            <consortium name="The Broad Institute Genomic Center for Infectious Diseases"/>
            <person name="Earl A."/>
            <person name="Manson A."/>
            <person name="Schwartman J."/>
            <person name="Gilmore M."/>
            <person name="Abouelleil A."/>
            <person name="Cao P."/>
            <person name="Chapman S."/>
            <person name="Cusick C."/>
            <person name="Shea T."/>
            <person name="Young S."/>
            <person name="Neafsey D."/>
            <person name="Nusbaum C."/>
            <person name="Birren B."/>
        </authorList>
    </citation>
    <scope>NUCLEOTIDE SEQUENCE [LARGE SCALE GENOMIC DNA]</scope>
    <source>
        <strain evidence="1 2">7H8_DIV0219</strain>
    </source>
</reference>
<dbReference type="RefSeq" id="WP_086323670.1">
    <property type="nucleotide sequence ID" value="NZ_NGKW01000005.1"/>
</dbReference>
<proteinExistence type="predicted"/>
<dbReference type="Proteomes" id="UP000194885">
    <property type="component" value="Unassembled WGS sequence"/>
</dbReference>
<name>A0A242BBU5_ENTFC</name>
<dbReference type="EMBL" id="NGKW01000005">
    <property type="protein sequence ID" value="OTN92976.1"/>
    <property type="molecule type" value="Genomic_DNA"/>
</dbReference>